<comment type="caution">
    <text evidence="2">The sequence shown here is derived from an EMBL/GenBank/DDBJ whole genome shotgun (WGS) entry which is preliminary data.</text>
</comment>
<organism evidence="2 3">
    <name type="scientific">Thermoactinomyces daqus</name>
    <dbReference type="NCBI Taxonomy" id="1329516"/>
    <lineage>
        <taxon>Bacteria</taxon>
        <taxon>Bacillati</taxon>
        <taxon>Bacillota</taxon>
        <taxon>Bacilli</taxon>
        <taxon>Bacillales</taxon>
        <taxon>Thermoactinomycetaceae</taxon>
        <taxon>Thermoactinomyces</taxon>
    </lineage>
</organism>
<protein>
    <submittedName>
        <fullName evidence="2">Relaxase/mobilization nuclease domain-containing protein</fullName>
    </submittedName>
</protein>
<dbReference type="EMBL" id="JACEIP010000034">
    <property type="protein sequence ID" value="MBA4544288.1"/>
    <property type="molecule type" value="Genomic_DNA"/>
</dbReference>
<keyword evidence="3" id="KW-1185">Reference proteome</keyword>
<evidence type="ECO:0000313" key="3">
    <source>
        <dbReference type="Proteomes" id="UP000530514"/>
    </source>
</evidence>
<reference evidence="2 3" key="1">
    <citation type="submission" date="2020-07" db="EMBL/GenBank/DDBJ databases">
        <authorList>
            <person name="Feng H."/>
        </authorList>
    </citation>
    <scope>NUCLEOTIDE SEQUENCE [LARGE SCALE GENOMIC DNA]</scope>
    <source>
        <strain evidence="3">s-11</strain>
    </source>
</reference>
<dbReference type="RefSeq" id="WP_052154408.1">
    <property type="nucleotide sequence ID" value="NZ_JACEIP010000034.1"/>
</dbReference>
<gene>
    <name evidence="2" type="ORF">H1164_15655</name>
</gene>
<dbReference type="Pfam" id="PF03432">
    <property type="entry name" value="Relaxase"/>
    <property type="match status" value="1"/>
</dbReference>
<feature type="domain" description="MobA/VirD2-like nuclease" evidence="1">
    <location>
        <begin position="71"/>
        <end position="164"/>
    </location>
</feature>
<dbReference type="OrthoDB" id="2974576at2"/>
<name>A0A7W2AJW2_9BACL</name>
<dbReference type="InterPro" id="IPR005094">
    <property type="entry name" value="Endonuclease_MobA/VirD2"/>
</dbReference>
<accession>A0A7W2AJW2</accession>
<proteinExistence type="predicted"/>
<dbReference type="AlphaFoldDB" id="A0A7W2AJW2"/>
<evidence type="ECO:0000313" key="2">
    <source>
        <dbReference type="EMBL" id="MBA4544288.1"/>
    </source>
</evidence>
<dbReference type="Proteomes" id="UP000530514">
    <property type="component" value="Unassembled WGS sequence"/>
</dbReference>
<sequence>MGVLVHSTGFYQYPKPWEQRQPVRAIKKHLKYIESDRKNKKGIKVHREPPIMFSKDSDKADRLEFGRRIAAQKEQGVVAHKLVISMSEDEQKRLGINMIEFVRETMAQYETARKQQLDWIAAYHNDEDHPHCHIVIRGRDERERSVYISNPQMRQMERIGERVKERLAERNRERGRYIEEDWKKQLDRERELLDKVYELEKTRSFERER</sequence>
<evidence type="ECO:0000259" key="1">
    <source>
        <dbReference type="Pfam" id="PF03432"/>
    </source>
</evidence>